<evidence type="ECO:0000313" key="3">
    <source>
        <dbReference type="EMBL" id="KAK1152088.1"/>
    </source>
</evidence>
<dbReference type="SUPFAM" id="SSF57567">
    <property type="entry name" value="Serine protease inhibitors"/>
    <property type="match status" value="1"/>
</dbReference>
<accession>A0AAD8FQQ9</accession>
<evidence type="ECO:0000259" key="2">
    <source>
        <dbReference type="Pfam" id="PF25962"/>
    </source>
</evidence>
<protein>
    <submittedName>
        <fullName evidence="3">Proteoglycan 4-like</fullName>
    </submittedName>
</protein>
<dbReference type="Proteomes" id="UP001230051">
    <property type="component" value="Unassembled WGS sequence"/>
</dbReference>
<evidence type="ECO:0000256" key="1">
    <source>
        <dbReference type="SAM" id="MobiDB-lite"/>
    </source>
</evidence>
<dbReference type="Pfam" id="PF25962">
    <property type="entry name" value="TIL_OTOGL_Mucin"/>
    <property type="match status" value="1"/>
</dbReference>
<sequence length="214" mass="23089">MSFIVFSAVESFSLPNRKLCTWSYMSCHSPCIKTCRDPTGTKCTLNLRIEGCFPECAPDRVFDETTHRCVYPTDCYEVPPSLTTPPPSLTTPPPSPTTPPPSPTTPPPSLTTLPPSLTTPPPSPTTPPPSPTTPPPSLTTPPPHPCNTSHCKPQPPCEQLDSRTVITKDASGCCDLQECVCPPCPDEPKCDEGIKPTITITHTQCCPQYTCKSL</sequence>
<feature type="compositionally biased region" description="Pro residues" evidence="1">
    <location>
        <begin position="82"/>
        <end position="109"/>
    </location>
</feature>
<proteinExistence type="predicted"/>
<dbReference type="EMBL" id="JAGXEW010000048">
    <property type="protein sequence ID" value="KAK1152088.1"/>
    <property type="molecule type" value="Genomic_DNA"/>
</dbReference>
<feature type="compositionally biased region" description="Pro residues" evidence="1">
    <location>
        <begin position="117"/>
        <end position="145"/>
    </location>
</feature>
<dbReference type="AlphaFoldDB" id="A0AAD8FQQ9"/>
<dbReference type="InterPro" id="IPR058753">
    <property type="entry name" value="TIL_OTOGL_Mucin"/>
</dbReference>
<keyword evidence="4" id="KW-1185">Reference proteome</keyword>
<gene>
    <name evidence="3" type="primary">OTOGL</name>
    <name evidence="3" type="ORF">AOXY_G31682</name>
</gene>
<reference evidence="3" key="1">
    <citation type="submission" date="2022-02" db="EMBL/GenBank/DDBJ databases">
        <title>Atlantic sturgeon de novo genome assembly.</title>
        <authorList>
            <person name="Stock M."/>
            <person name="Klopp C."/>
            <person name="Guiguen Y."/>
            <person name="Cabau C."/>
            <person name="Parinello H."/>
            <person name="Santidrian Yebra-Pimentel E."/>
            <person name="Kuhl H."/>
            <person name="Dirks R.P."/>
            <person name="Guessner J."/>
            <person name="Wuertz S."/>
            <person name="Du K."/>
            <person name="Schartl M."/>
        </authorList>
    </citation>
    <scope>NUCLEOTIDE SEQUENCE</scope>
    <source>
        <strain evidence="3">STURGEONOMICS-FGT-2020</strain>
        <tissue evidence="3">Whole blood</tissue>
    </source>
</reference>
<evidence type="ECO:0000313" key="4">
    <source>
        <dbReference type="Proteomes" id="UP001230051"/>
    </source>
</evidence>
<organism evidence="3 4">
    <name type="scientific">Acipenser oxyrinchus oxyrinchus</name>
    <dbReference type="NCBI Taxonomy" id="40147"/>
    <lineage>
        <taxon>Eukaryota</taxon>
        <taxon>Metazoa</taxon>
        <taxon>Chordata</taxon>
        <taxon>Craniata</taxon>
        <taxon>Vertebrata</taxon>
        <taxon>Euteleostomi</taxon>
        <taxon>Actinopterygii</taxon>
        <taxon>Chondrostei</taxon>
        <taxon>Acipenseriformes</taxon>
        <taxon>Acipenseridae</taxon>
        <taxon>Acipenser</taxon>
    </lineage>
</organism>
<comment type="caution">
    <text evidence="3">The sequence shown here is derived from an EMBL/GenBank/DDBJ whole genome shotgun (WGS) entry which is preliminary data.</text>
</comment>
<dbReference type="PRINTS" id="PR01217">
    <property type="entry name" value="PRICHEXTENSN"/>
</dbReference>
<name>A0AAD8FQQ9_ACIOX</name>
<feature type="non-terminal residue" evidence="3">
    <location>
        <position position="1"/>
    </location>
</feature>
<feature type="region of interest" description="Disordered" evidence="1">
    <location>
        <begin position="81"/>
        <end position="147"/>
    </location>
</feature>
<feature type="domain" description="Otogelin-like/Mucin TIL" evidence="2">
    <location>
        <begin position="20"/>
        <end position="75"/>
    </location>
</feature>
<dbReference type="InterPro" id="IPR036084">
    <property type="entry name" value="Ser_inhib-like_sf"/>
</dbReference>